<evidence type="ECO:0000313" key="3">
    <source>
        <dbReference type="Proteomes" id="UP000297245"/>
    </source>
</evidence>
<gene>
    <name evidence="2" type="ORF">K435DRAFT_800530</name>
</gene>
<organism evidence="2 3">
    <name type="scientific">Dendrothele bispora (strain CBS 962.96)</name>
    <dbReference type="NCBI Taxonomy" id="1314807"/>
    <lineage>
        <taxon>Eukaryota</taxon>
        <taxon>Fungi</taxon>
        <taxon>Dikarya</taxon>
        <taxon>Basidiomycota</taxon>
        <taxon>Agaricomycotina</taxon>
        <taxon>Agaricomycetes</taxon>
        <taxon>Agaricomycetidae</taxon>
        <taxon>Agaricales</taxon>
        <taxon>Agaricales incertae sedis</taxon>
        <taxon>Dendrothele</taxon>
    </lineage>
</organism>
<sequence length="137" mass="14461">MDPEVESASIQANVFPEVSEYLPVVIGPGTDSLGDIGPGPDNLGDTNSNEVLSDINSAFTPPRAATSSPLAVYHSLSVESSSRESSSSQTQSELSSLYRVTQRPGGLGAVSVKYCVHRTQDSKISVDVFLFSVLDNP</sequence>
<keyword evidence="3" id="KW-1185">Reference proteome</keyword>
<evidence type="ECO:0000256" key="1">
    <source>
        <dbReference type="SAM" id="MobiDB-lite"/>
    </source>
</evidence>
<evidence type="ECO:0000313" key="2">
    <source>
        <dbReference type="EMBL" id="THU92425.1"/>
    </source>
</evidence>
<proteinExistence type="predicted"/>
<feature type="region of interest" description="Disordered" evidence="1">
    <location>
        <begin position="77"/>
        <end position="100"/>
    </location>
</feature>
<name>A0A4V4HEW7_DENBC</name>
<protein>
    <submittedName>
        <fullName evidence="2">Uncharacterized protein</fullName>
    </submittedName>
</protein>
<dbReference type="AlphaFoldDB" id="A0A4V4HEW7"/>
<feature type="compositionally biased region" description="Low complexity" evidence="1">
    <location>
        <begin position="77"/>
        <end position="97"/>
    </location>
</feature>
<dbReference type="EMBL" id="ML179280">
    <property type="protein sequence ID" value="THU92425.1"/>
    <property type="molecule type" value="Genomic_DNA"/>
</dbReference>
<feature type="region of interest" description="Disordered" evidence="1">
    <location>
        <begin position="29"/>
        <end position="50"/>
    </location>
</feature>
<accession>A0A4V4HEW7</accession>
<reference evidence="2 3" key="1">
    <citation type="journal article" date="2019" name="Nat. Ecol. Evol.">
        <title>Megaphylogeny resolves global patterns of mushroom evolution.</title>
        <authorList>
            <person name="Varga T."/>
            <person name="Krizsan K."/>
            <person name="Foldi C."/>
            <person name="Dima B."/>
            <person name="Sanchez-Garcia M."/>
            <person name="Sanchez-Ramirez S."/>
            <person name="Szollosi G.J."/>
            <person name="Szarkandi J.G."/>
            <person name="Papp V."/>
            <person name="Albert L."/>
            <person name="Andreopoulos W."/>
            <person name="Angelini C."/>
            <person name="Antonin V."/>
            <person name="Barry K.W."/>
            <person name="Bougher N.L."/>
            <person name="Buchanan P."/>
            <person name="Buyck B."/>
            <person name="Bense V."/>
            <person name="Catcheside P."/>
            <person name="Chovatia M."/>
            <person name="Cooper J."/>
            <person name="Damon W."/>
            <person name="Desjardin D."/>
            <person name="Finy P."/>
            <person name="Geml J."/>
            <person name="Haridas S."/>
            <person name="Hughes K."/>
            <person name="Justo A."/>
            <person name="Karasinski D."/>
            <person name="Kautmanova I."/>
            <person name="Kiss B."/>
            <person name="Kocsube S."/>
            <person name="Kotiranta H."/>
            <person name="LaButti K.M."/>
            <person name="Lechner B.E."/>
            <person name="Liimatainen K."/>
            <person name="Lipzen A."/>
            <person name="Lukacs Z."/>
            <person name="Mihaltcheva S."/>
            <person name="Morgado L.N."/>
            <person name="Niskanen T."/>
            <person name="Noordeloos M.E."/>
            <person name="Ohm R.A."/>
            <person name="Ortiz-Santana B."/>
            <person name="Ovrebo C."/>
            <person name="Racz N."/>
            <person name="Riley R."/>
            <person name="Savchenko A."/>
            <person name="Shiryaev A."/>
            <person name="Soop K."/>
            <person name="Spirin V."/>
            <person name="Szebenyi C."/>
            <person name="Tomsovsky M."/>
            <person name="Tulloss R.E."/>
            <person name="Uehling J."/>
            <person name="Grigoriev I.V."/>
            <person name="Vagvolgyi C."/>
            <person name="Papp T."/>
            <person name="Martin F.M."/>
            <person name="Miettinen O."/>
            <person name="Hibbett D.S."/>
            <person name="Nagy L.G."/>
        </authorList>
    </citation>
    <scope>NUCLEOTIDE SEQUENCE [LARGE SCALE GENOMIC DNA]</scope>
    <source>
        <strain evidence="2 3">CBS 962.96</strain>
    </source>
</reference>
<dbReference type="Proteomes" id="UP000297245">
    <property type="component" value="Unassembled WGS sequence"/>
</dbReference>